<keyword evidence="2" id="KW-1185">Reference proteome</keyword>
<dbReference type="EMBL" id="JAWDJW010009522">
    <property type="protein sequence ID" value="KAK3059310.1"/>
    <property type="molecule type" value="Genomic_DNA"/>
</dbReference>
<comment type="caution">
    <text evidence="1">The sequence shown here is derived from an EMBL/GenBank/DDBJ whole genome shotgun (WGS) entry which is preliminary data.</text>
</comment>
<organism evidence="1 2">
    <name type="scientific">Coniosporium uncinatum</name>
    <dbReference type="NCBI Taxonomy" id="93489"/>
    <lineage>
        <taxon>Eukaryota</taxon>
        <taxon>Fungi</taxon>
        <taxon>Dikarya</taxon>
        <taxon>Ascomycota</taxon>
        <taxon>Pezizomycotina</taxon>
        <taxon>Dothideomycetes</taxon>
        <taxon>Dothideomycetes incertae sedis</taxon>
        <taxon>Coniosporium</taxon>
    </lineage>
</organism>
<dbReference type="Proteomes" id="UP001186974">
    <property type="component" value="Unassembled WGS sequence"/>
</dbReference>
<evidence type="ECO:0000313" key="1">
    <source>
        <dbReference type="EMBL" id="KAK3059310.1"/>
    </source>
</evidence>
<accession>A0ACC3CYS1</accession>
<name>A0ACC3CYS1_9PEZI</name>
<proteinExistence type="predicted"/>
<protein>
    <submittedName>
        <fullName evidence="1">Uncharacterized protein</fullName>
    </submittedName>
</protein>
<feature type="non-terminal residue" evidence="1">
    <location>
        <position position="1"/>
    </location>
</feature>
<reference evidence="1" key="1">
    <citation type="submission" date="2024-09" db="EMBL/GenBank/DDBJ databases">
        <title>Black Yeasts Isolated from many extreme environments.</title>
        <authorList>
            <person name="Coleine C."/>
            <person name="Stajich J.E."/>
            <person name="Selbmann L."/>
        </authorList>
    </citation>
    <scope>NUCLEOTIDE SEQUENCE</scope>
    <source>
        <strain evidence="1">CCFEE 5737</strain>
    </source>
</reference>
<evidence type="ECO:0000313" key="2">
    <source>
        <dbReference type="Proteomes" id="UP001186974"/>
    </source>
</evidence>
<gene>
    <name evidence="1" type="ORF">LTS18_011151</name>
</gene>
<sequence>LRRNAAVLDELDVACSFATLAKEQNLVRPILHSGKTTHIIGGRHPVVEAGLAEQGRKFTANDLTIGSDTKAKAKTTKARSSEKHPTGEESGGDKPTANDETAPRILLITGPNMGGKSTYLRQSALLSLLAQTGSFLPCSYASLGLVDKLYSRVGSADNLYADQSTFMVEMLETADILRQATDRSFVIMDEVGRGTTPEDGLAVGYACLEYLYRVNGCRTLFATHFHALADMTKGWEGVACRCTDVAEREDGGFAFVHRLRKGVSRESHALKVARLAGLPEEAVEVAKKVLEKMQRSRVG</sequence>